<feature type="domain" description="TonB-dependent receptor-like beta-barrel" evidence="13">
    <location>
        <begin position="267"/>
        <end position="624"/>
    </location>
</feature>
<evidence type="ECO:0008006" key="16">
    <source>
        <dbReference type="Google" id="ProtNLM"/>
    </source>
</evidence>
<dbReference type="InterPro" id="IPR039426">
    <property type="entry name" value="TonB-dep_rcpt-like"/>
</dbReference>
<keyword evidence="2 10" id="KW-0813">Transport</keyword>
<dbReference type="GO" id="GO:0015344">
    <property type="term" value="F:siderophore uptake transmembrane transporter activity"/>
    <property type="evidence" value="ECO:0007669"/>
    <property type="project" value="TreeGrafter"/>
</dbReference>
<evidence type="ECO:0000256" key="7">
    <source>
        <dbReference type="ARBA" id="ARBA00023077"/>
    </source>
</evidence>
<evidence type="ECO:0000256" key="6">
    <source>
        <dbReference type="ARBA" id="ARBA00023065"/>
    </source>
</evidence>
<evidence type="ECO:0000256" key="10">
    <source>
        <dbReference type="PROSITE-ProRule" id="PRU01360"/>
    </source>
</evidence>
<dbReference type="PROSITE" id="PS52016">
    <property type="entry name" value="TONB_DEPENDENT_REC_3"/>
    <property type="match status" value="1"/>
</dbReference>
<dbReference type="SUPFAM" id="SSF56935">
    <property type="entry name" value="Porins"/>
    <property type="match status" value="1"/>
</dbReference>
<keyword evidence="4 10" id="KW-0812">Transmembrane</keyword>
<comment type="subcellular location">
    <subcellularLocation>
        <location evidence="1 10">Cell outer membrane</location>
        <topology evidence="1 10">Multi-pass membrane protein</topology>
    </subcellularLocation>
</comment>
<evidence type="ECO:0000256" key="5">
    <source>
        <dbReference type="ARBA" id="ARBA00022729"/>
    </source>
</evidence>
<evidence type="ECO:0000256" key="9">
    <source>
        <dbReference type="ARBA" id="ARBA00023237"/>
    </source>
</evidence>
<sequence length="673" mass="74016">MYFLLSQFLYSENYFYKNRTEMNCSNNHFYKKGILLLFFVLITSYFYGAFAAQAEEEMDVLRLFYKEKDLVVSATRHPKPISQVAENITVVTAKEIEEMNAHTVAEVLNRIPGLFVVFGQGTGSFGSASLIQTQGSTSRHVLVQMDGVAWNLLSSGAPETNSIPVGIIERIEVIKGPASSAWGSSLGGVVNIITKPAGTAGKPAGSVSASYGEKNTQDYRAELLGEEGTVGYYLYAGRQYSEGQMSSRDFETNNFYSKFRIPLSENVTAGLSMGYSDPQTGLGDFPTGDIRSTSSSRTFFTTASLDASLTRELDLNISFHHFKQRINIMNNALGLGVLGTPGEFYSDSLYDEETTGGSAKLVWAHGVHTAVFGMDAEHGKLDQTLVSGTYLQSWGVPATSATYPGIDQWAIYANDTIVIDRWSITPGIRYDHNSITGSFASPSLGIAYRLGEDSIVRASVARGFTIPPLSATSGGGLFLDPNSSLKPEKVWSYQTGVESTALRYLWAKATVFRHEIKDVLKREASAGGAPAFNDLYINSGASRRQGIELEAETVPVYNLSLRSGFAYVDINPATEYGAAGIYTWNIGLNYNDKKSFRAQLFGHYAWWDLGSASRASYDDFIWDLNLNKKIYSNELIATDLFLTAHNIFNGSQYVLGDIQNPKRWVEAGIRFSF</sequence>
<evidence type="ECO:0000256" key="4">
    <source>
        <dbReference type="ARBA" id="ARBA00022692"/>
    </source>
</evidence>
<dbReference type="PANTHER" id="PTHR30069:SF53">
    <property type="entry name" value="COLICIN I RECEPTOR-RELATED"/>
    <property type="match status" value="1"/>
</dbReference>
<dbReference type="GO" id="GO:0009279">
    <property type="term" value="C:cell outer membrane"/>
    <property type="evidence" value="ECO:0007669"/>
    <property type="project" value="UniProtKB-SubCell"/>
</dbReference>
<dbReference type="Gene3D" id="2.40.170.20">
    <property type="entry name" value="TonB-dependent receptor, beta-barrel domain"/>
    <property type="match status" value="1"/>
</dbReference>
<gene>
    <name evidence="15" type="ORF">N47_J01230</name>
</gene>
<evidence type="ECO:0000256" key="8">
    <source>
        <dbReference type="ARBA" id="ARBA00023136"/>
    </source>
</evidence>
<keyword evidence="12" id="KW-1133">Transmembrane helix</keyword>
<evidence type="ECO:0000313" key="15">
    <source>
        <dbReference type="EMBL" id="CBX29142.1"/>
    </source>
</evidence>
<organism evidence="15">
    <name type="scientific">uncultured Desulfobacterium sp</name>
    <dbReference type="NCBI Taxonomy" id="201089"/>
    <lineage>
        <taxon>Bacteria</taxon>
        <taxon>Pseudomonadati</taxon>
        <taxon>Thermodesulfobacteriota</taxon>
        <taxon>Desulfobacteria</taxon>
        <taxon>Desulfobacterales</taxon>
        <taxon>Desulfobacteriaceae</taxon>
        <taxon>Desulfobacterium</taxon>
        <taxon>environmental samples</taxon>
    </lineage>
</organism>
<dbReference type="Pfam" id="PF07715">
    <property type="entry name" value="Plug"/>
    <property type="match status" value="1"/>
</dbReference>
<proteinExistence type="inferred from homology"/>
<keyword evidence="7 11" id="KW-0798">TonB box</keyword>
<dbReference type="PANTHER" id="PTHR30069">
    <property type="entry name" value="TONB-DEPENDENT OUTER MEMBRANE RECEPTOR"/>
    <property type="match status" value="1"/>
</dbReference>
<dbReference type="CDD" id="cd01347">
    <property type="entry name" value="ligand_gated_channel"/>
    <property type="match status" value="1"/>
</dbReference>
<dbReference type="EMBL" id="FR695872">
    <property type="protein sequence ID" value="CBX29142.1"/>
    <property type="molecule type" value="Genomic_DNA"/>
</dbReference>
<feature type="transmembrane region" description="Helical" evidence="12">
    <location>
        <begin position="34"/>
        <end position="52"/>
    </location>
</feature>
<dbReference type="InterPro" id="IPR012910">
    <property type="entry name" value="Plug_dom"/>
</dbReference>
<dbReference type="InterPro" id="IPR036942">
    <property type="entry name" value="Beta-barrel_TonB_sf"/>
</dbReference>
<dbReference type="AlphaFoldDB" id="E1YEZ8"/>
<evidence type="ECO:0000256" key="3">
    <source>
        <dbReference type="ARBA" id="ARBA00022452"/>
    </source>
</evidence>
<dbReference type="InterPro" id="IPR000531">
    <property type="entry name" value="Beta-barrel_TonB"/>
</dbReference>
<comment type="similarity">
    <text evidence="10 11">Belongs to the TonB-dependent receptor family.</text>
</comment>
<evidence type="ECO:0000256" key="2">
    <source>
        <dbReference type="ARBA" id="ARBA00022448"/>
    </source>
</evidence>
<keyword evidence="6" id="KW-0406">Ion transport</keyword>
<feature type="domain" description="TonB-dependent receptor plug" evidence="14">
    <location>
        <begin position="82"/>
        <end position="189"/>
    </location>
</feature>
<protein>
    <recommendedName>
        <fullName evidence="16">TonB-dependent receptor</fullName>
    </recommendedName>
</protein>
<dbReference type="InterPro" id="IPR037066">
    <property type="entry name" value="Plug_dom_sf"/>
</dbReference>
<keyword evidence="9 10" id="KW-0998">Cell outer membrane</keyword>
<evidence type="ECO:0000256" key="1">
    <source>
        <dbReference type="ARBA" id="ARBA00004571"/>
    </source>
</evidence>
<accession>E1YEZ8</accession>
<evidence type="ECO:0000256" key="11">
    <source>
        <dbReference type="RuleBase" id="RU003357"/>
    </source>
</evidence>
<name>E1YEZ8_9BACT</name>
<evidence type="ECO:0000256" key="12">
    <source>
        <dbReference type="SAM" id="Phobius"/>
    </source>
</evidence>
<keyword evidence="3 10" id="KW-1134">Transmembrane beta strand</keyword>
<keyword evidence="5" id="KW-0732">Signal</keyword>
<evidence type="ECO:0000259" key="13">
    <source>
        <dbReference type="Pfam" id="PF00593"/>
    </source>
</evidence>
<dbReference type="GO" id="GO:0044718">
    <property type="term" value="P:siderophore transmembrane transport"/>
    <property type="evidence" value="ECO:0007669"/>
    <property type="project" value="TreeGrafter"/>
</dbReference>
<dbReference type="Gene3D" id="2.170.130.10">
    <property type="entry name" value="TonB-dependent receptor, plug domain"/>
    <property type="match status" value="1"/>
</dbReference>
<keyword evidence="8 10" id="KW-0472">Membrane</keyword>
<evidence type="ECO:0000259" key="14">
    <source>
        <dbReference type="Pfam" id="PF07715"/>
    </source>
</evidence>
<reference evidence="15" key="1">
    <citation type="journal article" date="2011" name="Environ. Microbiol.">
        <title>Genomic insights into the metabolic potential of the polycyclic aromatic hydrocarbon degrading sulfate-reducing Deltaproteobacterium N47.</title>
        <authorList>
            <person name="Bergmann F."/>
            <person name="Selesi D."/>
            <person name="Weinmaier T."/>
            <person name="Tischler P."/>
            <person name="Rattei T."/>
            <person name="Meckenstock R.U."/>
        </authorList>
    </citation>
    <scope>NUCLEOTIDE SEQUENCE</scope>
</reference>
<dbReference type="Pfam" id="PF00593">
    <property type="entry name" value="TonB_dep_Rec_b-barrel"/>
    <property type="match status" value="1"/>
</dbReference>